<keyword evidence="1" id="KW-0472">Membrane</keyword>
<sequence>MVDSFKTFFITFVLVPSILGVGMAFSVELFPFLWSLITQKEVDLAFKNLAISFLLGYLIYVVYRALVYKFSKNKDKVEMK</sequence>
<protein>
    <submittedName>
        <fullName evidence="2">Phosphate/sulfate permease</fullName>
    </submittedName>
</protein>
<accession>A0ABT9YDA4</accession>
<gene>
    <name evidence="2" type="ORF">J2S05_000594</name>
</gene>
<feature type="transmembrane region" description="Helical" evidence="1">
    <location>
        <begin position="12"/>
        <end position="37"/>
    </location>
</feature>
<evidence type="ECO:0000256" key="1">
    <source>
        <dbReference type="SAM" id="Phobius"/>
    </source>
</evidence>
<feature type="transmembrane region" description="Helical" evidence="1">
    <location>
        <begin position="49"/>
        <end position="70"/>
    </location>
</feature>
<name>A0ABT9YDA4_9BACI</name>
<dbReference type="Proteomes" id="UP001225034">
    <property type="component" value="Unassembled WGS sequence"/>
</dbReference>
<dbReference type="RefSeq" id="WP_306979773.1">
    <property type="nucleotide sequence ID" value="NZ_JAUSUA010000001.1"/>
</dbReference>
<evidence type="ECO:0000313" key="2">
    <source>
        <dbReference type="EMBL" id="MDQ0205820.1"/>
    </source>
</evidence>
<keyword evidence="1" id="KW-0812">Transmembrane</keyword>
<proteinExistence type="predicted"/>
<keyword evidence="1" id="KW-1133">Transmembrane helix</keyword>
<keyword evidence="3" id="KW-1185">Reference proteome</keyword>
<evidence type="ECO:0000313" key="3">
    <source>
        <dbReference type="Proteomes" id="UP001225034"/>
    </source>
</evidence>
<reference evidence="2 3" key="1">
    <citation type="submission" date="2023-07" db="EMBL/GenBank/DDBJ databases">
        <title>Genomic Encyclopedia of Type Strains, Phase IV (KMG-IV): sequencing the most valuable type-strain genomes for metagenomic binning, comparative biology and taxonomic classification.</title>
        <authorList>
            <person name="Goeker M."/>
        </authorList>
    </citation>
    <scope>NUCLEOTIDE SEQUENCE [LARGE SCALE GENOMIC DNA]</scope>
    <source>
        <strain evidence="2 3">DSM 19154</strain>
    </source>
</reference>
<organism evidence="2 3">
    <name type="scientific">Alkalicoccobacillus murimartini</name>
    <dbReference type="NCBI Taxonomy" id="171685"/>
    <lineage>
        <taxon>Bacteria</taxon>
        <taxon>Bacillati</taxon>
        <taxon>Bacillota</taxon>
        <taxon>Bacilli</taxon>
        <taxon>Bacillales</taxon>
        <taxon>Bacillaceae</taxon>
        <taxon>Alkalicoccobacillus</taxon>
    </lineage>
</organism>
<dbReference type="EMBL" id="JAUSUA010000001">
    <property type="protein sequence ID" value="MDQ0205820.1"/>
    <property type="molecule type" value="Genomic_DNA"/>
</dbReference>
<comment type="caution">
    <text evidence="2">The sequence shown here is derived from an EMBL/GenBank/DDBJ whole genome shotgun (WGS) entry which is preliminary data.</text>
</comment>